<comment type="caution">
    <text evidence="3">The sequence shown here is derived from an EMBL/GenBank/DDBJ whole genome shotgun (WGS) entry which is preliminary data.</text>
</comment>
<evidence type="ECO:0000313" key="4">
    <source>
        <dbReference type="Proteomes" id="UP000324585"/>
    </source>
</evidence>
<dbReference type="InterPro" id="IPR052891">
    <property type="entry name" value="DNA-3mA_glycosylase"/>
</dbReference>
<keyword evidence="1" id="KW-0862">Zinc</keyword>
<name>A0A5J4YHS2_PORPP</name>
<dbReference type="OrthoDB" id="3941538at2759"/>
<evidence type="ECO:0000256" key="2">
    <source>
        <dbReference type="SAM" id="MobiDB-lite"/>
    </source>
</evidence>
<gene>
    <name evidence="3" type="ORF">FVE85_9863</name>
</gene>
<keyword evidence="1" id="KW-0479">Metal-binding</keyword>
<dbReference type="GO" id="GO:0008725">
    <property type="term" value="F:DNA-3-methyladenine glycosylase activity"/>
    <property type="evidence" value="ECO:0007669"/>
    <property type="project" value="InterPro"/>
</dbReference>
<dbReference type="EMBL" id="VRMN01000017">
    <property type="protein sequence ID" value="KAA8490971.1"/>
    <property type="molecule type" value="Genomic_DNA"/>
</dbReference>
<protein>
    <submittedName>
        <fullName evidence="3">DNA-3-methyladenine glycosylase 1</fullName>
    </submittedName>
</protein>
<dbReference type="Proteomes" id="UP000324585">
    <property type="component" value="Unassembled WGS sequence"/>
</dbReference>
<feature type="region of interest" description="Disordered" evidence="2">
    <location>
        <begin position="202"/>
        <end position="224"/>
    </location>
</feature>
<organism evidence="3 4">
    <name type="scientific">Porphyridium purpureum</name>
    <name type="common">Red alga</name>
    <name type="synonym">Porphyridium cruentum</name>
    <dbReference type="NCBI Taxonomy" id="35688"/>
    <lineage>
        <taxon>Eukaryota</taxon>
        <taxon>Rhodophyta</taxon>
        <taxon>Bangiophyceae</taxon>
        <taxon>Porphyridiales</taxon>
        <taxon>Porphyridiaceae</taxon>
        <taxon>Porphyridium</taxon>
    </lineage>
</organism>
<dbReference type="InterPro" id="IPR005019">
    <property type="entry name" value="Adenine_glyco"/>
</dbReference>
<sequence length="309" mass="34087">MAFVQACSSWVTVVAARAVRQRLGRLRAHGGPLSVVCLSAQRFTARACAQSEERGAKLRRCCTRADMDAPSSQDVPRCKWVTDDPLYIAYHDTEWGVPVHDDTRLFEMLTLEGAQAGLNWLTVLKRRESYRVAFDGFDARIIATYGAEKEEALLQDPGIIRHKLKVKSTIGNAQAFLRVQAEHGSFDSFIWSFAPKNDRAAKAEGDTLSKKRKSSKPSAADAPRNDQLVVDARPVFLDMTETPESRQMSKALKEKGFRFVGPTICHAFMQAVGMVNDHAPGCWLYAAGARASAPASAATKRARRNASTK</sequence>
<dbReference type="PANTHER" id="PTHR30037">
    <property type="entry name" value="DNA-3-METHYLADENINE GLYCOSYLASE 1"/>
    <property type="match status" value="1"/>
</dbReference>
<dbReference type="InterPro" id="IPR011257">
    <property type="entry name" value="DNA_glycosylase"/>
</dbReference>
<dbReference type="OMA" id="PTICHAF"/>
<feature type="binding site" evidence="1">
    <location>
        <position position="282"/>
    </location>
    <ligand>
        <name>Zn(2+)</name>
        <dbReference type="ChEBI" id="CHEBI:29105"/>
    </ligand>
</feature>
<dbReference type="PANTHER" id="PTHR30037:SF4">
    <property type="entry name" value="DNA-3-METHYLADENINE GLYCOSYLASE I"/>
    <property type="match status" value="1"/>
</dbReference>
<dbReference type="GO" id="GO:0006284">
    <property type="term" value="P:base-excision repair"/>
    <property type="evidence" value="ECO:0007669"/>
    <property type="project" value="InterPro"/>
</dbReference>
<dbReference type="SUPFAM" id="SSF48150">
    <property type="entry name" value="DNA-glycosylase"/>
    <property type="match status" value="2"/>
</dbReference>
<proteinExistence type="predicted"/>
<feature type="binding site" evidence="1">
    <location>
        <position position="91"/>
    </location>
    <ligand>
        <name>Zn(2+)</name>
        <dbReference type="ChEBI" id="CHEBI:29105"/>
    </ligand>
</feature>
<reference evidence="4" key="1">
    <citation type="journal article" date="2019" name="Nat. Commun.">
        <title>Expansion of phycobilisome linker gene families in mesophilic red algae.</title>
        <authorList>
            <person name="Lee J."/>
            <person name="Kim D."/>
            <person name="Bhattacharya D."/>
            <person name="Yoon H.S."/>
        </authorList>
    </citation>
    <scope>NUCLEOTIDE SEQUENCE [LARGE SCALE GENOMIC DNA]</scope>
    <source>
        <strain evidence="4">CCMP 1328</strain>
    </source>
</reference>
<accession>A0A5J4YHS2</accession>
<feature type="binding site" evidence="1">
    <location>
        <position position="278"/>
    </location>
    <ligand>
        <name>Zn(2+)</name>
        <dbReference type="ChEBI" id="CHEBI:29105"/>
    </ligand>
</feature>
<dbReference type="GO" id="GO:0046872">
    <property type="term" value="F:metal ion binding"/>
    <property type="evidence" value="ECO:0007669"/>
    <property type="project" value="UniProtKB-KW"/>
</dbReference>
<evidence type="ECO:0000313" key="3">
    <source>
        <dbReference type="EMBL" id="KAA8490971.1"/>
    </source>
</evidence>
<dbReference type="AlphaFoldDB" id="A0A5J4YHS2"/>
<keyword evidence="4" id="KW-1185">Reference proteome</keyword>
<dbReference type="Pfam" id="PF03352">
    <property type="entry name" value="Adenine_glyco"/>
    <property type="match status" value="2"/>
</dbReference>
<evidence type="ECO:0000256" key="1">
    <source>
        <dbReference type="PIRSR" id="PIRSR605019-1"/>
    </source>
</evidence>
<dbReference type="Gene3D" id="1.10.340.30">
    <property type="entry name" value="Hypothetical protein, domain 2"/>
    <property type="match status" value="1"/>
</dbReference>
<feature type="binding site" evidence="1">
    <location>
        <position position="78"/>
    </location>
    <ligand>
        <name>Zn(2+)</name>
        <dbReference type="ChEBI" id="CHEBI:29105"/>
    </ligand>
</feature>